<keyword evidence="6 8" id="KW-0012">Acyltransferase</keyword>
<dbReference type="InterPro" id="IPR017860">
    <property type="entry name" value="Peptidase_M22_CS"/>
</dbReference>
<dbReference type="Gene3D" id="3.30.420.40">
    <property type="match status" value="2"/>
</dbReference>
<comment type="cofactor">
    <cofactor evidence="8">
        <name>Fe(2+)</name>
        <dbReference type="ChEBI" id="CHEBI:29033"/>
    </cofactor>
    <text evidence="8">Binds 1 Fe(2+) ion per subunit.</text>
</comment>
<evidence type="ECO:0000313" key="12">
    <source>
        <dbReference type="EMBL" id="HHN51782.1"/>
    </source>
</evidence>
<dbReference type="EMBL" id="DTCM01000038">
    <property type="protein sequence ID" value="HGL40655.1"/>
    <property type="molecule type" value="Genomic_DNA"/>
</dbReference>
<comment type="similarity">
    <text evidence="8">Belongs to the KAE1 / TsaD family.</text>
</comment>
<comment type="function">
    <text evidence="8">Required for the formation of a threonylcarbamoyl group on adenosine at position 37 (t(6)A37) in tRNAs that read codons beginning with adenine. Is probably involved in the transfer of the threonylcarbamoyl moiety of threonylcarbamoyl-AMP (TC-AMP) to the N6 group of A37.</text>
</comment>
<dbReference type="NCBIfam" id="TIGR03722">
    <property type="entry name" value="arch_KAE1"/>
    <property type="match status" value="1"/>
</dbReference>
<comment type="caution">
    <text evidence="11">The sequence shown here is derived from an EMBL/GenBank/DDBJ whole genome shotgun (WGS) entry which is preliminary data.</text>
</comment>
<feature type="binding site" evidence="8">
    <location>
        <position position="285"/>
    </location>
    <ligand>
        <name>Fe cation</name>
        <dbReference type="ChEBI" id="CHEBI:24875"/>
    </ligand>
</feature>
<dbReference type="AlphaFoldDB" id="A0A7C4E0G5"/>
<dbReference type="EMBL" id="DRXG01000007">
    <property type="protein sequence ID" value="HHN51782.1"/>
    <property type="molecule type" value="Genomic_DNA"/>
</dbReference>
<feature type="binding site" evidence="8">
    <location>
        <position position="257"/>
    </location>
    <ligand>
        <name>substrate</name>
    </ligand>
</feature>
<comment type="catalytic activity">
    <reaction evidence="7 8">
        <text>L-threonylcarbamoyladenylate + adenosine(37) in tRNA = N(6)-L-threonylcarbamoyladenosine(37) in tRNA + AMP + H(+)</text>
        <dbReference type="Rhea" id="RHEA:37059"/>
        <dbReference type="Rhea" id="RHEA-COMP:10162"/>
        <dbReference type="Rhea" id="RHEA-COMP:10163"/>
        <dbReference type="ChEBI" id="CHEBI:15378"/>
        <dbReference type="ChEBI" id="CHEBI:73682"/>
        <dbReference type="ChEBI" id="CHEBI:74411"/>
        <dbReference type="ChEBI" id="CHEBI:74418"/>
        <dbReference type="ChEBI" id="CHEBI:456215"/>
        <dbReference type="EC" id="2.3.1.234"/>
    </reaction>
</comment>
<keyword evidence="3 8" id="KW-0819">tRNA processing</keyword>
<comment type="subcellular location">
    <subcellularLocation>
        <location evidence="8">Cytoplasm</location>
    </subcellularLocation>
</comment>
<dbReference type="FunFam" id="3.30.420.40:FF:000037">
    <property type="entry name" value="Probable tRNA N6-adenosine threonylcarbamoyltransferase"/>
    <property type="match status" value="1"/>
</dbReference>
<dbReference type="GO" id="GO:0000408">
    <property type="term" value="C:EKC/KEOPS complex"/>
    <property type="evidence" value="ECO:0007669"/>
    <property type="project" value="InterPro"/>
</dbReference>
<feature type="binding site" evidence="8">
    <location>
        <position position="130"/>
    </location>
    <ligand>
        <name>Fe cation</name>
        <dbReference type="ChEBI" id="CHEBI:24875"/>
    </ligand>
</feature>
<reference evidence="11" key="1">
    <citation type="journal article" date="2020" name="mSystems">
        <title>Genome- and Community-Level Interaction Insights into Carbon Utilization and Element Cycling Functions of Hydrothermarchaeota in Hydrothermal Sediment.</title>
        <authorList>
            <person name="Zhou Z."/>
            <person name="Liu Y."/>
            <person name="Xu W."/>
            <person name="Pan J."/>
            <person name="Luo Z.H."/>
            <person name="Li M."/>
        </authorList>
    </citation>
    <scope>NUCLEOTIDE SEQUENCE [LARGE SCALE GENOMIC DNA]</scope>
    <source>
        <strain evidence="12">SpSt-1073</strain>
        <strain evidence="11">SpSt-613</strain>
        <strain evidence="10">SpSt-669</strain>
    </source>
</reference>
<dbReference type="EMBL" id="DTAD01000060">
    <property type="protein sequence ID" value="HGN90565.1"/>
    <property type="molecule type" value="Genomic_DNA"/>
</dbReference>
<evidence type="ECO:0000313" key="11">
    <source>
        <dbReference type="EMBL" id="HGN90565.1"/>
    </source>
</evidence>
<feature type="binding site" evidence="8">
    <location>
        <position position="113"/>
    </location>
    <ligand>
        <name>Fe cation</name>
        <dbReference type="ChEBI" id="CHEBI:24875"/>
    </ligand>
</feature>
<keyword evidence="1 8" id="KW-0963">Cytoplasm</keyword>
<keyword evidence="2 8" id="KW-0808">Transferase</keyword>
<evidence type="ECO:0000256" key="7">
    <source>
        <dbReference type="ARBA" id="ARBA00048117"/>
    </source>
</evidence>
<dbReference type="PANTHER" id="PTHR11735">
    <property type="entry name" value="TRNA N6-ADENOSINE THREONYLCARBAMOYLTRANSFERASE"/>
    <property type="match status" value="1"/>
</dbReference>
<evidence type="ECO:0000256" key="4">
    <source>
        <dbReference type="ARBA" id="ARBA00022723"/>
    </source>
</evidence>
<evidence type="ECO:0000256" key="5">
    <source>
        <dbReference type="ARBA" id="ARBA00023004"/>
    </source>
</evidence>
<protein>
    <recommendedName>
        <fullName evidence="8">tRNA N6-adenosine threonylcarbamoyltransferase</fullName>
        <ecNumber evidence="8">2.3.1.234</ecNumber>
    </recommendedName>
    <alternativeName>
        <fullName evidence="8">N6-L-threonylcarbamoyladenine synthase</fullName>
        <shortName evidence="8">t(6)A synthase</shortName>
    </alternativeName>
    <alternativeName>
        <fullName evidence="8">t(6)A37 threonylcarbamoyladenosine biosynthesis protein Kae1</fullName>
    </alternativeName>
    <alternativeName>
        <fullName evidence="8">tRNA threonylcarbamoyladenosine biosynthesis protein Kae1</fullName>
    </alternativeName>
</protein>
<dbReference type="GO" id="GO:0061711">
    <property type="term" value="F:tRNA N(6)-L-threonylcarbamoyladenine synthase activity"/>
    <property type="evidence" value="ECO:0007669"/>
    <property type="project" value="UniProtKB-EC"/>
</dbReference>
<dbReference type="InterPro" id="IPR043129">
    <property type="entry name" value="ATPase_NBD"/>
</dbReference>
<dbReference type="Pfam" id="PF00814">
    <property type="entry name" value="TsaD"/>
    <property type="match status" value="1"/>
</dbReference>
<feature type="binding site" evidence="8">
    <location>
        <begin position="130"/>
        <end position="134"/>
    </location>
    <ligand>
        <name>substrate</name>
    </ligand>
</feature>
<dbReference type="PANTHER" id="PTHR11735:SF14">
    <property type="entry name" value="TRNA N6-ADENOSINE THREONYLCARBAMOYLTRANSFERASE"/>
    <property type="match status" value="1"/>
</dbReference>
<evidence type="ECO:0000259" key="9">
    <source>
        <dbReference type="Pfam" id="PF00814"/>
    </source>
</evidence>
<dbReference type="HAMAP" id="MF_01446">
    <property type="entry name" value="Kae1"/>
    <property type="match status" value="1"/>
</dbReference>
<dbReference type="NCBIfam" id="TIGR00329">
    <property type="entry name" value="gcp_kae1"/>
    <property type="match status" value="1"/>
</dbReference>
<dbReference type="SUPFAM" id="SSF53067">
    <property type="entry name" value="Actin-like ATPase domain"/>
    <property type="match status" value="1"/>
</dbReference>
<evidence type="ECO:0000256" key="8">
    <source>
        <dbReference type="HAMAP-Rule" id="MF_01446"/>
    </source>
</evidence>
<dbReference type="InterPro" id="IPR017861">
    <property type="entry name" value="KAE1/TsaD"/>
</dbReference>
<dbReference type="PRINTS" id="PR00789">
    <property type="entry name" value="OSIALOPTASE"/>
</dbReference>
<gene>
    <name evidence="8 11" type="primary">kae1</name>
    <name evidence="12" type="ORF">ENM30_00555</name>
    <name evidence="11" type="ORF">ENT82_05495</name>
    <name evidence="10" type="ORF">ENU43_03195</name>
</gene>
<accession>A0A7C4E0G5</accession>
<evidence type="ECO:0000256" key="1">
    <source>
        <dbReference type="ARBA" id="ARBA00022490"/>
    </source>
</evidence>
<comment type="caution">
    <text evidence="8">Lacks conserved residue(s) required for the propagation of feature annotation.</text>
</comment>
<dbReference type="EC" id="2.3.1.234" evidence="8"/>
<dbReference type="InterPro" id="IPR000905">
    <property type="entry name" value="Gcp-like_dom"/>
</dbReference>
<evidence type="ECO:0000313" key="10">
    <source>
        <dbReference type="EMBL" id="HGL40655.1"/>
    </source>
</evidence>
<name>A0A7C4E0G5_CALS0</name>
<evidence type="ECO:0000256" key="6">
    <source>
        <dbReference type="ARBA" id="ARBA00023315"/>
    </source>
</evidence>
<feature type="binding site" evidence="8">
    <location>
        <position position="162"/>
    </location>
    <ligand>
        <name>substrate</name>
    </ligand>
</feature>
<proteinExistence type="inferred from homology"/>
<dbReference type="PROSITE" id="PS01016">
    <property type="entry name" value="GLYCOPROTEASE"/>
    <property type="match status" value="1"/>
</dbReference>
<dbReference type="GO" id="GO:0002949">
    <property type="term" value="P:tRNA threonylcarbamoyladenosine modification"/>
    <property type="evidence" value="ECO:0007669"/>
    <property type="project" value="UniProtKB-UniRule"/>
</dbReference>
<evidence type="ECO:0000256" key="2">
    <source>
        <dbReference type="ARBA" id="ARBA00022679"/>
    </source>
</evidence>
<sequence>MTIVLGIESTAHTFGVGVATDEGKILANIQKIYRPAKGGIHPREAAQHHAAKAAEALEEAFKTAGIKPSDIDAVAFSQGPGMGPCLRTGATVARTIATVLGKPLIGVNHGIAHIEIGKLVTGCGDPVVLYVAGGNTLITALINKRYRILGETLDIAAGNCLDSFGITAGIGPMPAPEIKAGEGDTIYELPYRVKGMDVSFSGILTAAEKLLQQGKPIPNVCLSLTETVYSMLTEVTERALAMLDRSSLLLVGGLARSRRLYNMLETMCRDRGARVYVVPDEYAGDNGAMIAWTGLLMLRCGATLPVEQSHVKPRMRIDEVEACWSS</sequence>
<dbReference type="InterPro" id="IPR034680">
    <property type="entry name" value="Kae1_archaea_euk"/>
</dbReference>
<feature type="binding site" evidence="8">
    <location>
        <position position="109"/>
    </location>
    <ligand>
        <name>Fe cation</name>
        <dbReference type="ChEBI" id="CHEBI:24875"/>
    </ligand>
</feature>
<feature type="domain" description="Gcp-like" evidence="9">
    <location>
        <begin position="26"/>
        <end position="292"/>
    </location>
</feature>
<evidence type="ECO:0000256" key="3">
    <source>
        <dbReference type="ARBA" id="ARBA00022694"/>
    </source>
</evidence>
<dbReference type="GO" id="GO:0005506">
    <property type="term" value="F:iron ion binding"/>
    <property type="evidence" value="ECO:0007669"/>
    <property type="project" value="UniProtKB-UniRule"/>
</dbReference>
<keyword evidence="5 8" id="KW-0408">Iron</keyword>
<dbReference type="GO" id="GO:0005737">
    <property type="term" value="C:cytoplasm"/>
    <property type="evidence" value="ECO:0007669"/>
    <property type="project" value="UniProtKB-SubCell"/>
</dbReference>
<organism evidence="11">
    <name type="scientific">Caldiarchaeum subterraneum</name>
    <dbReference type="NCBI Taxonomy" id="311458"/>
    <lineage>
        <taxon>Archaea</taxon>
        <taxon>Nitrososphaerota</taxon>
        <taxon>Candidatus Caldarchaeales</taxon>
        <taxon>Candidatus Caldarchaeaceae</taxon>
        <taxon>Candidatus Caldarchaeum</taxon>
    </lineage>
</organism>
<keyword evidence="4 8" id="KW-0479">Metal-binding</keyword>